<organism evidence="2 3">
    <name type="scientific">Levilactobacillus suantsaiihabitans</name>
    <dbReference type="NCBI Taxonomy" id="2487722"/>
    <lineage>
        <taxon>Bacteria</taxon>
        <taxon>Bacillati</taxon>
        <taxon>Bacillota</taxon>
        <taxon>Bacilli</taxon>
        <taxon>Lactobacillales</taxon>
        <taxon>Lactobacillaceae</taxon>
        <taxon>Levilactobacillus</taxon>
    </lineage>
</organism>
<dbReference type="InterPro" id="IPR007165">
    <property type="entry name" value="Phage_holin_4_2"/>
</dbReference>
<keyword evidence="3" id="KW-1185">Reference proteome</keyword>
<evidence type="ECO:0000313" key="3">
    <source>
        <dbReference type="Proteomes" id="UP000297348"/>
    </source>
</evidence>
<feature type="transmembrane region" description="Helical" evidence="1">
    <location>
        <begin position="36"/>
        <end position="55"/>
    </location>
</feature>
<keyword evidence="1" id="KW-1133">Transmembrane helix</keyword>
<reference evidence="2 3" key="1">
    <citation type="submission" date="2018-10" db="EMBL/GenBank/DDBJ databases">
        <title>Lactobacillus sp. R7 and Lactobacillus sp. R19 isolated from fermented mustard green product of Taiwan.</title>
        <authorList>
            <person name="Lin S.-T."/>
        </authorList>
    </citation>
    <scope>NUCLEOTIDE SEQUENCE [LARGE SCALE GENOMIC DNA]</scope>
    <source>
        <strain evidence="2 3">BCRC 81129</strain>
    </source>
</reference>
<protein>
    <submittedName>
        <fullName evidence="2">Phage holin family protein</fullName>
    </submittedName>
</protein>
<feature type="transmembrane region" description="Helical" evidence="1">
    <location>
        <begin position="94"/>
        <end position="116"/>
    </location>
</feature>
<dbReference type="RefSeq" id="WP_135367455.1">
    <property type="nucleotide sequence ID" value="NZ_RKLX01000004.1"/>
</dbReference>
<dbReference type="AlphaFoldDB" id="A0A4Z0JBV4"/>
<comment type="caution">
    <text evidence="2">The sequence shown here is derived from an EMBL/GenBank/DDBJ whole genome shotgun (WGS) entry which is preliminary data.</text>
</comment>
<dbReference type="Proteomes" id="UP000297348">
    <property type="component" value="Unassembled WGS sequence"/>
</dbReference>
<feature type="transmembrane region" description="Helical" evidence="1">
    <location>
        <begin position="62"/>
        <end position="82"/>
    </location>
</feature>
<dbReference type="OrthoDB" id="7205479at2"/>
<dbReference type="PANTHER" id="PTHR37309:SF1">
    <property type="entry name" value="SLR0284 PROTEIN"/>
    <property type="match status" value="1"/>
</dbReference>
<proteinExistence type="predicted"/>
<sequence length="123" mass="13520">MRFWPRIFVNAFIFLALAGFFQSSLAGGFQNSFYVSSVWIALLASFVLALLNAVVKPILFVLSLPITILTLGLFSVVLNAIMLELTSWFVGSNFAFSSFGTTLLIAIIMSLCNAIISDHFARD</sequence>
<evidence type="ECO:0000313" key="2">
    <source>
        <dbReference type="EMBL" id="TGD19629.1"/>
    </source>
</evidence>
<keyword evidence="1" id="KW-0472">Membrane</keyword>
<accession>A0A4Z0JBV4</accession>
<evidence type="ECO:0000256" key="1">
    <source>
        <dbReference type="SAM" id="Phobius"/>
    </source>
</evidence>
<name>A0A4Z0JBV4_9LACO</name>
<dbReference type="Pfam" id="PF04020">
    <property type="entry name" value="Phage_holin_4_2"/>
    <property type="match status" value="1"/>
</dbReference>
<gene>
    <name evidence="2" type="ORF">EGT51_03750</name>
</gene>
<keyword evidence="1" id="KW-0812">Transmembrane</keyword>
<dbReference type="PANTHER" id="PTHR37309">
    <property type="entry name" value="SLR0284 PROTEIN"/>
    <property type="match status" value="1"/>
</dbReference>
<dbReference type="EMBL" id="RKLX01000004">
    <property type="protein sequence ID" value="TGD19629.1"/>
    <property type="molecule type" value="Genomic_DNA"/>
</dbReference>